<organism evidence="14 15">
    <name type="scientific">Nocardioides marinquilinus</name>
    <dbReference type="NCBI Taxonomy" id="1210400"/>
    <lineage>
        <taxon>Bacteria</taxon>
        <taxon>Bacillati</taxon>
        <taxon>Actinomycetota</taxon>
        <taxon>Actinomycetes</taxon>
        <taxon>Propionibacteriales</taxon>
        <taxon>Nocardioidaceae</taxon>
        <taxon>Nocardioides</taxon>
    </lineage>
</organism>
<dbReference type="PROSITE" id="PS00080">
    <property type="entry name" value="MULTICOPPER_OXIDASE2"/>
    <property type="match status" value="1"/>
</dbReference>
<dbReference type="InterPro" id="IPR008972">
    <property type="entry name" value="Cupredoxin"/>
</dbReference>
<dbReference type="PANTHER" id="PTHR48267">
    <property type="entry name" value="CUPREDOXIN SUPERFAMILY PROTEIN"/>
    <property type="match status" value="1"/>
</dbReference>
<evidence type="ECO:0000256" key="8">
    <source>
        <dbReference type="ARBA" id="ARBA00043090"/>
    </source>
</evidence>
<evidence type="ECO:0000256" key="3">
    <source>
        <dbReference type="ARBA" id="ARBA00022723"/>
    </source>
</evidence>
<sequence length="524" mass="56349">MSNQASRFITRRRALHAGAAMSGLVAAPVVASRLNGAEPAHAAPAPAAGHGGHNGHSGHDMAGMEGMPGMTDPGPAHPAVAAAAAAKFTRELPLLKTRQPTARTNGTDVYATRIVDGTADILPGVKSRVRTYDGDFAGSIIRAERGRRVVMVHQNKTPDPSQVHLHGGVTPQRWDGGLMDNIEPGGFREYVYANDQPGATLWLHDHVHHAHAANVFRGVARPYLLHDPAEDAFNLPSGEFDQTLVLRDARFDANGDLAYLMDDAEGRSTILVNGVPWPVMRVTARKYRFRFVNAANLRFFVMALSSGTPFTQIGGDGGLLPAPWQAPVVAISPGERAEVVVDFSAFPKGTRLTLDNYIGPGPEADVGKVMAFEVGDPAPDTSSVPASLVPLPALAAPTVKRRFELAMGEPGSGDMTATINGQVFDHDRIDTTVRWGTTEEWTVVNTNATLPHNFHTHLAPFKVVSRNGEAPMPDESGLKDTVQVFPAQEVVLRITFDSHKGVFPYHCHMLDHSDMGMMAQLKVV</sequence>
<evidence type="ECO:0000256" key="4">
    <source>
        <dbReference type="ARBA" id="ARBA00023002"/>
    </source>
</evidence>
<dbReference type="SUPFAM" id="SSF49503">
    <property type="entry name" value="Cupredoxins"/>
    <property type="match status" value="3"/>
</dbReference>
<keyword evidence="3" id="KW-0479">Metal-binding</keyword>
<protein>
    <recommendedName>
        <fullName evidence="6">Multicopper oxidase CueO</fullName>
        <ecNumber evidence="5">1.16.3.4</ecNumber>
    </recommendedName>
    <alternativeName>
        <fullName evidence="7">Copper efflux oxidase</fullName>
    </alternativeName>
    <alternativeName>
        <fullName evidence="8">Cuprous oxidase</fullName>
    </alternativeName>
</protein>
<keyword evidence="15" id="KW-1185">Reference proteome</keyword>
<feature type="signal peptide" evidence="11">
    <location>
        <begin position="1"/>
        <end position="31"/>
    </location>
</feature>
<dbReference type="InterPro" id="IPR006311">
    <property type="entry name" value="TAT_signal"/>
</dbReference>
<comment type="similarity">
    <text evidence="1">Belongs to the multicopper oxidase family.</text>
</comment>
<evidence type="ECO:0000256" key="11">
    <source>
        <dbReference type="SAM" id="SignalP"/>
    </source>
</evidence>
<accession>A0ABP9PUP7</accession>
<keyword evidence="4" id="KW-0560">Oxidoreductase</keyword>
<dbReference type="EMBL" id="BAABKG010000004">
    <property type="protein sequence ID" value="GAA5152488.1"/>
    <property type="molecule type" value="Genomic_DNA"/>
</dbReference>
<dbReference type="RefSeq" id="WP_345460971.1">
    <property type="nucleotide sequence ID" value="NZ_BAABKG010000004.1"/>
</dbReference>
<name>A0ABP9PUP7_9ACTN</name>
<dbReference type="EC" id="1.16.3.4" evidence="5"/>
<evidence type="ECO:0000256" key="10">
    <source>
        <dbReference type="SAM" id="MobiDB-lite"/>
    </source>
</evidence>
<feature type="domain" description="Plastocyanin-like" evidence="13">
    <location>
        <begin position="117"/>
        <end position="228"/>
    </location>
</feature>
<keyword evidence="11" id="KW-0732">Signal</keyword>
<evidence type="ECO:0000256" key="7">
    <source>
        <dbReference type="ARBA" id="ARBA00042896"/>
    </source>
</evidence>
<comment type="caution">
    <text evidence="14">The sequence shown here is derived from an EMBL/GenBank/DDBJ whole genome shotgun (WGS) entry which is preliminary data.</text>
</comment>
<dbReference type="PROSITE" id="PS51318">
    <property type="entry name" value="TAT"/>
    <property type="match status" value="1"/>
</dbReference>
<dbReference type="CDD" id="cd13890">
    <property type="entry name" value="CuRO_3_CueO_FtsP"/>
    <property type="match status" value="1"/>
</dbReference>
<evidence type="ECO:0000256" key="1">
    <source>
        <dbReference type="ARBA" id="ARBA00010609"/>
    </source>
</evidence>
<dbReference type="Pfam" id="PF07732">
    <property type="entry name" value="Cu-oxidase_3"/>
    <property type="match status" value="1"/>
</dbReference>
<dbReference type="InterPro" id="IPR002355">
    <property type="entry name" value="Cu_oxidase_Cu_BS"/>
</dbReference>
<evidence type="ECO:0000259" key="13">
    <source>
        <dbReference type="Pfam" id="PF07732"/>
    </source>
</evidence>
<gene>
    <name evidence="14" type="ORF">GCM10023340_32910</name>
</gene>
<evidence type="ECO:0000313" key="14">
    <source>
        <dbReference type="EMBL" id="GAA5152488.1"/>
    </source>
</evidence>
<dbReference type="InterPro" id="IPR011707">
    <property type="entry name" value="Cu-oxidase-like_N"/>
</dbReference>
<dbReference type="Gene3D" id="2.60.40.420">
    <property type="entry name" value="Cupredoxins - blue copper proteins"/>
    <property type="match status" value="3"/>
</dbReference>
<dbReference type="Pfam" id="PF07731">
    <property type="entry name" value="Cu-oxidase_2"/>
    <property type="match status" value="1"/>
</dbReference>
<dbReference type="Proteomes" id="UP001500221">
    <property type="component" value="Unassembled WGS sequence"/>
</dbReference>
<reference evidence="15" key="1">
    <citation type="journal article" date="2019" name="Int. J. Syst. Evol. Microbiol.">
        <title>The Global Catalogue of Microorganisms (GCM) 10K type strain sequencing project: providing services to taxonomists for standard genome sequencing and annotation.</title>
        <authorList>
            <consortium name="The Broad Institute Genomics Platform"/>
            <consortium name="The Broad Institute Genome Sequencing Center for Infectious Disease"/>
            <person name="Wu L."/>
            <person name="Ma J."/>
        </authorList>
    </citation>
    <scope>NUCLEOTIDE SEQUENCE [LARGE SCALE GENOMIC DNA]</scope>
    <source>
        <strain evidence="15">JCM 18459</strain>
    </source>
</reference>
<feature type="region of interest" description="Disordered" evidence="10">
    <location>
        <begin position="40"/>
        <end position="77"/>
    </location>
</feature>
<feature type="domain" description="Plastocyanin-like" evidence="12">
    <location>
        <begin position="412"/>
        <end position="523"/>
    </location>
</feature>
<feature type="chain" id="PRO_5047362020" description="Multicopper oxidase CueO" evidence="11">
    <location>
        <begin position="32"/>
        <end position="524"/>
    </location>
</feature>
<evidence type="ECO:0000256" key="6">
    <source>
        <dbReference type="ARBA" id="ARBA00041027"/>
    </source>
</evidence>
<evidence type="ECO:0000313" key="15">
    <source>
        <dbReference type="Proteomes" id="UP001500221"/>
    </source>
</evidence>
<evidence type="ECO:0000256" key="5">
    <source>
        <dbReference type="ARBA" id="ARBA00038978"/>
    </source>
</evidence>
<comment type="catalytic activity">
    <reaction evidence="9">
        <text>4 Cu(+) + O2 + 4 H(+) = 4 Cu(2+) + 2 H2O</text>
        <dbReference type="Rhea" id="RHEA:30083"/>
        <dbReference type="ChEBI" id="CHEBI:15377"/>
        <dbReference type="ChEBI" id="CHEBI:15378"/>
        <dbReference type="ChEBI" id="CHEBI:15379"/>
        <dbReference type="ChEBI" id="CHEBI:29036"/>
        <dbReference type="ChEBI" id="CHEBI:49552"/>
        <dbReference type="EC" id="1.16.3.4"/>
    </reaction>
    <physiologicalReaction direction="left-to-right" evidence="9">
        <dbReference type="Rhea" id="RHEA:30084"/>
    </physiologicalReaction>
</comment>
<dbReference type="InterPro" id="IPR011706">
    <property type="entry name" value="Cu-oxidase_C"/>
</dbReference>
<evidence type="ECO:0000259" key="12">
    <source>
        <dbReference type="Pfam" id="PF07731"/>
    </source>
</evidence>
<dbReference type="InterPro" id="IPR045087">
    <property type="entry name" value="Cu-oxidase_fam"/>
</dbReference>
<comment type="subunit">
    <text evidence="2">Monomer.</text>
</comment>
<dbReference type="PANTHER" id="PTHR48267:SF1">
    <property type="entry name" value="BILIRUBIN OXIDASE"/>
    <property type="match status" value="1"/>
</dbReference>
<evidence type="ECO:0000256" key="2">
    <source>
        <dbReference type="ARBA" id="ARBA00011245"/>
    </source>
</evidence>
<proteinExistence type="inferred from homology"/>
<evidence type="ECO:0000256" key="9">
    <source>
        <dbReference type="ARBA" id="ARBA00048092"/>
    </source>
</evidence>